<evidence type="ECO:0000256" key="2">
    <source>
        <dbReference type="ARBA" id="ARBA00022898"/>
    </source>
</evidence>
<dbReference type="RefSeq" id="WP_091588010.1">
    <property type="nucleotide sequence ID" value="NZ_FNDU01000022.1"/>
</dbReference>
<dbReference type="GO" id="GO:0008483">
    <property type="term" value="F:transaminase activity"/>
    <property type="evidence" value="ECO:0007669"/>
    <property type="project" value="InterPro"/>
</dbReference>
<dbReference type="OrthoDB" id="9801052at2"/>
<evidence type="ECO:0000256" key="3">
    <source>
        <dbReference type="RuleBase" id="RU003560"/>
    </source>
</evidence>
<gene>
    <name evidence="4" type="ORF">SAMN05216352_12222</name>
</gene>
<proteinExistence type="inferred from homology"/>
<accession>A0A1G8QUS2</accession>
<dbReference type="InterPro" id="IPR015422">
    <property type="entry name" value="PyrdxlP-dep_Trfase_small"/>
</dbReference>
<evidence type="ECO:0000313" key="5">
    <source>
        <dbReference type="Proteomes" id="UP000199017"/>
    </source>
</evidence>
<sequence>MARVYKISRKRIARLLTFEEEIFEKANPKSREIYERAKDSLVRGVPMHWMDNWPSPFPIYYEEAQGANLNDIDGHKYVDFCLGDTGAMFGHGNEEVSEAIRQQVGNGSTVMFPSEDAAIVGESLQEKFELPYWQLATSATDANRFAIRLSRIVTGREKILVFNGKYHGSLDETQVSIDNEGRMIPQPRVFPNAVDFDRTTEVIEFNDIEALERALESRNVACVLAEPVMTNIGMVPPKTGFHEALREITRRTGTLLVIDETHTISTGSRGYTGEYGLEPDLFVLGKAIAGGIPAAVYGMTAEVAEVMHKHTKKEGRAISHCGFGGTLAGNVLTLNAIRATLEKVMTVDNYAHMILMAKRFEQGVNDVIKEKQLPWHVTRIGARVEYMFGKTQPKNGGEAKNMRNAELEAAIHLFLLNRGILLTPFHSMALMCPYTRTEDVDRHTEVFRECIQHIV</sequence>
<dbReference type="InterPro" id="IPR015421">
    <property type="entry name" value="PyrdxlP-dep_Trfase_major"/>
</dbReference>
<comment type="cofactor">
    <cofactor evidence="1">
        <name>pyridoxal 5'-phosphate</name>
        <dbReference type="ChEBI" id="CHEBI:597326"/>
    </cofactor>
</comment>
<reference evidence="4 5" key="1">
    <citation type="submission" date="2016-10" db="EMBL/GenBank/DDBJ databases">
        <authorList>
            <person name="de Groot N.N."/>
        </authorList>
    </citation>
    <scope>NUCLEOTIDE SEQUENCE [LARGE SCALE GENOMIC DNA]</scope>
    <source>
        <strain evidence="5">P4B,CCM 7963,CECT 7998,DSM 25260,IBRC-M 10614,KCTC 13821</strain>
    </source>
</reference>
<comment type="similarity">
    <text evidence="3">Belongs to the class-III pyridoxal-phosphate-dependent aminotransferase family.</text>
</comment>
<dbReference type="SUPFAM" id="SSF53383">
    <property type="entry name" value="PLP-dependent transferases"/>
    <property type="match status" value="1"/>
</dbReference>
<keyword evidence="5" id="KW-1185">Reference proteome</keyword>
<dbReference type="GO" id="GO:0030170">
    <property type="term" value="F:pyridoxal phosphate binding"/>
    <property type="evidence" value="ECO:0007669"/>
    <property type="project" value="InterPro"/>
</dbReference>
<dbReference type="NCBIfam" id="NF005453">
    <property type="entry name" value="PRK07046.1"/>
    <property type="match status" value="1"/>
</dbReference>
<dbReference type="InterPro" id="IPR005814">
    <property type="entry name" value="Aminotrans_3"/>
</dbReference>
<keyword evidence="2 3" id="KW-0663">Pyridoxal phosphate</keyword>
<dbReference type="Pfam" id="PF00202">
    <property type="entry name" value="Aminotran_3"/>
    <property type="match status" value="1"/>
</dbReference>
<dbReference type="PANTHER" id="PTHR43713:SF3">
    <property type="entry name" value="GLUTAMATE-1-SEMIALDEHYDE 2,1-AMINOMUTASE 1, CHLOROPLASTIC-RELATED"/>
    <property type="match status" value="1"/>
</dbReference>
<name>A0A1G8QUS2_9BACI</name>
<evidence type="ECO:0000313" key="4">
    <source>
        <dbReference type="EMBL" id="SDJ08456.1"/>
    </source>
</evidence>
<dbReference type="Gene3D" id="3.40.640.10">
    <property type="entry name" value="Type I PLP-dependent aspartate aminotransferase-like (Major domain)"/>
    <property type="match status" value="1"/>
</dbReference>
<dbReference type="AlphaFoldDB" id="A0A1G8QUS2"/>
<dbReference type="Proteomes" id="UP000199017">
    <property type="component" value="Unassembled WGS sequence"/>
</dbReference>
<protein>
    <submittedName>
        <fullName evidence="4">Glutamate-1-semialdehyde 2,1-aminomutase</fullName>
    </submittedName>
</protein>
<dbReference type="EMBL" id="FNDU01000022">
    <property type="protein sequence ID" value="SDJ08456.1"/>
    <property type="molecule type" value="Genomic_DNA"/>
</dbReference>
<dbReference type="PANTHER" id="PTHR43713">
    <property type="entry name" value="GLUTAMATE-1-SEMIALDEHYDE 2,1-AMINOMUTASE"/>
    <property type="match status" value="1"/>
</dbReference>
<dbReference type="STRING" id="930129.SAMN05216352_12222"/>
<organism evidence="4 5">
    <name type="scientific">Alteribacillus bidgolensis</name>
    <dbReference type="NCBI Taxonomy" id="930129"/>
    <lineage>
        <taxon>Bacteria</taxon>
        <taxon>Bacillati</taxon>
        <taxon>Bacillota</taxon>
        <taxon>Bacilli</taxon>
        <taxon>Bacillales</taxon>
        <taxon>Bacillaceae</taxon>
        <taxon>Alteribacillus</taxon>
    </lineage>
</organism>
<evidence type="ECO:0000256" key="1">
    <source>
        <dbReference type="ARBA" id="ARBA00001933"/>
    </source>
</evidence>
<dbReference type="Gene3D" id="3.90.1150.10">
    <property type="entry name" value="Aspartate Aminotransferase, domain 1"/>
    <property type="match status" value="1"/>
</dbReference>
<dbReference type="InterPro" id="IPR015424">
    <property type="entry name" value="PyrdxlP-dep_Trfase"/>
</dbReference>